<proteinExistence type="inferred from homology"/>
<evidence type="ECO:0000313" key="5">
    <source>
        <dbReference type="Proteomes" id="UP000006727"/>
    </source>
</evidence>
<dbReference type="Proteomes" id="UP000006727">
    <property type="component" value="Chromosome 21"/>
</dbReference>
<dbReference type="PANTHER" id="PTHR31642:SF323">
    <property type="entry name" value="BAHD FAMILY ACYLTRANSFERASE, CLADE V"/>
    <property type="match status" value="1"/>
</dbReference>
<protein>
    <submittedName>
        <fullName evidence="2">Predicted protein</fullName>
    </submittedName>
</protein>
<reference evidence="4" key="3">
    <citation type="submission" date="2020-12" db="UniProtKB">
        <authorList>
            <consortium name="EnsemblPlants"/>
        </authorList>
    </citation>
    <scope>IDENTIFICATION</scope>
</reference>
<dbReference type="PaxDb" id="3218-PP1S465_28V6.1"/>
<dbReference type="PANTHER" id="PTHR31642">
    <property type="entry name" value="TRICHOTHECENE 3-O-ACETYLTRANSFERASE"/>
    <property type="match status" value="1"/>
</dbReference>
<dbReference type="EMBL" id="DS545345">
    <property type="protein sequence ID" value="EDQ49801.1"/>
    <property type="molecule type" value="Genomic_DNA"/>
</dbReference>
<gene>
    <name evidence="4" type="primary">LOC112274047</name>
    <name evidence="3" type="ORF">PHYPA_025881</name>
    <name evidence="2" type="ORF">PHYPADRAFT_200839</name>
</gene>
<comment type="similarity">
    <text evidence="1">Belongs to the plant acyltransferase family.</text>
</comment>
<dbReference type="InterPro" id="IPR050317">
    <property type="entry name" value="Plant_Fungal_Acyltransferase"/>
</dbReference>
<evidence type="ECO:0000313" key="3">
    <source>
        <dbReference type="EMBL" id="PNR31758.1"/>
    </source>
</evidence>
<keyword evidence="5" id="KW-1185">Reference proteome</keyword>
<organism>
    <name type="scientific">Physcomitrium patens</name>
    <name type="common">Spreading-leaved earth moss</name>
    <name type="synonym">Physcomitrella patens</name>
    <dbReference type="NCBI Taxonomy" id="3218"/>
    <lineage>
        <taxon>Eukaryota</taxon>
        <taxon>Viridiplantae</taxon>
        <taxon>Streptophyta</taxon>
        <taxon>Embryophyta</taxon>
        <taxon>Bryophyta</taxon>
        <taxon>Bryophytina</taxon>
        <taxon>Bryopsida</taxon>
        <taxon>Funariidae</taxon>
        <taxon>Funariales</taxon>
        <taxon>Funariaceae</taxon>
        <taxon>Physcomitrium</taxon>
    </lineage>
</organism>
<dbReference type="EnsemblPlants" id="Pp3c21_8270V3.1">
    <property type="protein sequence ID" value="Pp3c21_8270V3.1"/>
    <property type="gene ID" value="Pp3c21_8270"/>
</dbReference>
<dbReference type="Pfam" id="PF02458">
    <property type="entry name" value="Transferase"/>
    <property type="match status" value="1"/>
</dbReference>
<accession>A9U3F9</accession>
<dbReference type="Gene3D" id="3.30.559.10">
    <property type="entry name" value="Chloramphenicol acetyltransferase-like domain"/>
    <property type="match status" value="2"/>
</dbReference>
<dbReference type="eggNOG" id="ENOG502QTJX">
    <property type="taxonomic scope" value="Eukaryota"/>
</dbReference>
<dbReference type="STRING" id="3218.A9U3F9"/>
<dbReference type="OMA" id="ALWREDM"/>
<evidence type="ECO:0000313" key="4">
    <source>
        <dbReference type="EnsemblPlants" id="Pp3c21_8270V3.1"/>
    </source>
</evidence>
<evidence type="ECO:0000313" key="2">
    <source>
        <dbReference type="EMBL" id="EDQ49801.1"/>
    </source>
</evidence>
<dbReference type="InterPro" id="IPR023213">
    <property type="entry name" value="CAT-like_dom_sf"/>
</dbReference>
<reference evidence="2 5" key="1">
    <citation type="journal article" date="2008" name="Science">
        <title>The Physcomitrella genome reveals evolutionary insights into the conquest of land by plants.</title>
        <authorList>
            <person name="Rensing S."/>
            <person name="Lang D."/>
            <person name="Zimmer A."/>
            <person name="Terry A."/>
            <person name="Salamov A."/>
            <person name="Shapiro H."/>
            <person name="Nishiyama T."/>
            <person name="Perroud P.-F."/>
            <person name="Lindquist E."/>
            <person name="Kamisugi Y."/>
            <person name="Tanahashi T."/>
            <person name="Sakakibara K."/>
            <person name="Fujita T."/>
            <person name="Oishi K."/>
            <person name="Shin-I T."/>
            <person name="Kuroki Y."/>
            <person name="Toyoda A."/>
            <person name="Suzuki Y."/>
            <person name="Hashimoto A."/>
            <person name="Yamaguchi K."/>
            <person name="Sugano A."/>
            <person name="Kohara Y."/>
            <person name="Fujiyama A."/>
            <person name="Anterola A."/>
            <person name="Aoki S."/>
            <person name="Ashton N."/>
            <person name="Barbazuk W.B."/>
            <person name="Barker E."/>
            <person name="Bennetzen J."/>
            <person name="Bezanilla M."/>
            <person name="Blankenship R."/>
            <person name="Cho S.H."/>
            <person name="Dutcher S."/>
            <person name="Estelle M."/>
            <person name="Fawcett J.A."/>
            <person name="Gundlach H."/>
            <person name="Hanada K."/>
            <person name="Heyl A."/>
            <person name="Hicks K.A."/>
            <person name="Hugh J."/>
            <person name="Lohr M."/>
            <person name="Mayer K."/>
            <person name="Melkozernov A."/>
            <person name="Murata T."/>
            <person name="Nelson D."/>
            <person name="Pils B."/>
            <person name="Prigge M."/>
            <person name="Reiss B."/>
            <person name="Renner T."/>
            <person name="Rombauts S."/>
            <person name="Rushton P."/>
            <person name="Sanderfoot A."/>
            <person name="Schween G."/>
            <person name="Shiu S.-H."/>
            <person name="Stueber K."/>
            <person name="Theodoulou F.L."/>
            <person name="Tu H."/>
            <person name="Van de Peer Y."/>
            <person name="Verrier P.J."/>
            <person name="Waters E."/>
            <person name="Wood A."/>
            <person name="Yang L."/>
            <person name="Cove D."/>
            <person name="Cuming A."/>
            <person name="Hasebe M."/>
            <person name="Lucas S."/>
            <person name="Mishler D.B."/>
            <person name="Reski R."/>
            <person name="Grigoriev I."/>
            <person name="Quatrano R.S."/>
            <person name="Boore J.L."/>
        </authorList>
    </citation>
    <scope>NUCLEOTIDE SEQUENCE [LARGE SCALE GENOMIC DNA]</scope>
    <source>
        <strain evidence="4 5">cv. Gransden 2004</strain>
    </source>
</reference>
<evidence type="ECO:0000256" key="1">
    <source>
        <dbReference type="ARBA" id="ARBA00009861"/>
    </source>
</evidence>
<dbReference type="EMBL" id="ABEU02000021">
    <property type="protein sequence ID" value="PNR31758.1"/>
    <property type="molecule type" value="Genomic_DNA"/>
</dbReference>
<dbReference type="GO" id="GO:0016747">
    <property type="term" value="F:acyltransferase activity, transferring groups other than amino-acyl groups"/>
    <property type="evidence" value="ECO:0000318"/>
    <property type="project" value="GO_Central"/>
</dbReference>
<name>A9U3F9_PHYPA</name>
<dbReference type="KEGG" id="ppp:112274047"/>
<dbReference type="Gramene" id="Pp3c21_8270V3.1">
    <property type="protein sequence ID" value="Pp3c21_8270V3.1"/>
    <property type="gene ID" value="Pp3c21_8270"/>
</dbReference>
<dbReference type="EnsemblPlants" id="Pp3c21_8270V3.2">
    <property type="protein sequence ID" value="Pp3c21_8270V3.2"/>
    <property type="gene ID" value="Pp3c21_8270"/>
</dbReference>
<dbReference type="OrthoDB" id="671439at2759"/>
<dbReference type="RefSeq" id="XP_024358955.1">
    <property type="nucleotide sequence ID" value="XM_024503187.2"/>
</dbReference>
<dbReference type="AlphaFoldDB" id="A9U3F9"/>
<reference evidence="3 5" key="2">
    <citation type="journal article" date="2018" name="Plant J.">
        <title>The Physcomitrella patens chromosome-scale assembly reveals moss genome structure and evolution.</title>
        <authorList>
            <person name="Lang D."/>
            <person name="Ullrich K.K."/>
            <person name="Murat F."/>
            <person name="Fuchs J."/>
            <person name="Jenkins J."/>
            <person name="Haas F.B."/>
            <person name="Piednoel M."/>
            <person name="Gundlach H."/>
            <person name="Van Bel M."/>
            <person name="Meyberg R."/>
            <person name="Vives C."/>
            <person name="Morata J."/>
            <person name="Symeonidi A."/>
            <person name="Hiss M."/>
            <person name="Muchero W."/>
            <person name="Kamisugi Y."/>
            <person name="Saleh O."/>
            <person name="Blanc G."/>
            <person name="Decker E.L."/>
            <person name="van Gessel N."/>
            <person name="Grimwood J."/>
            <person name="Hayes R.D."/>
            <person name="Graham S.W."/>
            <person name="Gunter L.E."/>
            <person name="McDaniel S.F."/>
            <person name="Hoernstein S.N.W."/>
            <person name="Larsson A."/>
            <person name="Li F.W."/>
            <person name="Perroud P.F."/>
            <person name="Phillips J."/>
            <person name="Ranjan P."/>
            <person name="Rokshar D.S."/>
            <person name="Rothfels C.J."/>
            <person name="Schneider L."/>
            <person name="Shu S."/>
            <person name="Stevenson D.W."/>
            <person name="Thummler F."/>
            <person name="Tillich M."/>
            <person name="Villarreal Aguilar J.C."/>
            <person name="Widiez T."/>
            <person name="Wong G.K."/>
            <person name="Wymore A."/>
            <person name="Zhang Y."/>
            <person name="Zimmer A.D."/>
            <person name="Quatrano R.S."/>
            <person name="Mayer K.F.X."/>
            <person name="Goodstein D."/>
            <person name="Casacuberta J.M."/>
            <person name="Vandepoele K."/>
            <person name="Reski R."/>
            <person name="Cuming A.C."/>
            <person name="Tuskan G.A."/>
            <person name="Maumus F."/>
            <person name="Salse J."/>
            <person name="Schmutz J."/>
            <person name="Rensing S.A."/>
        </authorList>
    </citation>
    <scope>NUCLEOTIDE SEQUENCE [LARGE SCALE GENOMIC DNA]</scope>
    <source>
        <strain evidence="4 5">cv. Gransden 2004</strain>
    </source>
</reference>
<sequence length="454" mass="51062">MGIDEVTESVPRMRIISSKTSIVYLEFPAELHVLSCSICDNFVRPTHVRTLYLYRETSPGANEHVTTRLKAALAKLLVVFYPMAGRVRRAEGNIGYEIHCNNKGVVWVDAEVDGTIDDFENFQPNYVFNKLLVPTVDYSVSIEFQPVQIIQITKFQCGGFALGMANHHTVADGISAHNFMASWTELVRGEQISQLPNYDHHLLSSMGRAKPDTCPRELRLRPKVMEPPPTRKMVERLFTFTPEMLKKIKAEALGDGSLGSFTTFESLSAHLFRAVIRAKGCADSEEARFFTTMDARKRIKPNLPEGYFGNAIIFTCMPAKVCDILEKPLSFSAQLVRESVVKMTDEYVKSSWAWCEAQEHLTMSSINLMGNDISSAGWFRMPFYDTDFGFGKPVFAGPADNPYNGCILMLPSHIGPKAINVFMALWREDMERLMADSDFLVTSQVNRSNISCAE</sequence>
<dbReference type="Gramene" id="Pp3c21_8270V3.2">
    <property type="protein sequence ID" value="Pp3c21_8270V3.2"/>
    <property type="gene ID" value="Pp3c21_8270"/>
</dbReference>
<dbReference type="GeneID" id="112274047"/>
<dbReference type="HOGENOM" id="CLU_014546_2_0_1"/>